<gene>
    <name evidence="1" type="ORF">SPELUC_LOCUS9504</name>
</gene>
<reference evidence="1" key="1">
    <citation type="submission" date="2021-06" db="EMBL/GenBank/DDBJ databases">
        <authorList>
            <person name="Kallberg Y."/>
            <person name="Tangrot J."/>
            <person name="Rosling A."/>
        </authorList>
    </citation>
    <scope>NUCLEOTIDE SEQUENCE</scope>
    <source>
        <strain evidence="1">28 12/20/2015</strain>
    </source>
</reference>
<dbReference type="EMBL" id="CAJVPW010016101">
    <property type="protein sequence ID" value="CAG8667264.1"/>
    <property type="molecule type" value="Genomic_DNA"/>
</dbReference>
<name>A0ACA9NP06_9GLOM</name>
<organism evidence="1 2">
    <name type="scientific">Cetraspora pellucida</name>
    <dbReference type="NCBI Taxonomy" id="1433469"/>
    <lineage>
        <taxon>Eukaryota</taxon>
        <taxon>Fungi</taxon>
        <taxon>Fungi incertae sedis</taxon>
        <taxon>Mucoromycota</taxon>
        <taxon>Glomeromycotina</taxon>
        <taxon>Glomeromycetes</taxon>
        <taxon>Diversisporales</taxon>
        <taxon>Gigasporaceae</taxon>
        <taxon>Cetraspora</taxon>
    </lineage>
</organism>
<keyword evidence="2" id="KW-1185">Reference proteome</keyword>
<accession>A0ACA9NP06</accession>
<evidence type="ECO:0000313" key="2">
    <source>
        <dbReference type="Proteomes" id="UP000789366"/>
    </source>
</evidence>
<feature type="non-terminal residue" evidence="1">
    <location>
        <position position="1"/>
    </location>
</feature>
<comment type="caution">
    <text evidence="1">The sequence shown here is derived from an EMBL/GenBank/DDBJ whole genome shotgun (WGS) entry which is preliminary data.</text>
</comment>
<protein>
    <submittedName>
        <fullName evidence="1">7869_t:CDS:1</fullName>
    </submittedName>
</protein>
<proteinExistence type="predicted"/>
<dbReference type="Proteomes" id="UP000789366">
    <property type="component" value="Unassembled WGS sequence"/>
</dbReference>
<evidence type="ECO:0000313" key="1">
    <source>
        <dbReference type="EMBL" id="CAG8667264.1"/>
    </source>
</evidence>
<sequence length="63" mass="7384">EPTETVRTKSQERQETLILVNQDNPQTIHKTQTKYSTPSFAFYLELIIGFTALYLVEFLKPEH</sequence>